<dbReference type="GO" id="GO:0000724">
    <property type="term" value="P:double-strand break repair via homologous recombination"/>
    <property type="evidence" value="ECO:0007669"/>
    <property type="project" value="InterPro"/>
</dbReference>
<dbReference type="InterPro" id="IPR031920">
    <property type="entry name" value="PALB2_WD40"/>
</dbReference>
<dbReference type="GO" id="GO:0005654">
    <property type="term" value="C:nucleoplasm"/>
    <property type="evidence" value="ECO:0007669"/>
    <property type="project" value="TreeGrafter"/>
</dbReference>
<feature type="compositionally biased region" description="Polar residues" evidence="2">
    <location>
        <begin position="414"/>
        <end position="423"/>
    </location>
</feature>
<feature type="region of interest" description="Disordered" evidence="2">
    <location>
        <begin position="556"/>
        <end position="582"/>
    </location>
</feature>
<feature type="compositionally biased region" description="Polar residues" evidence="2">
    <location>
        <begin position="244"/>
        <end position="260"/>
    </location>
</feature>
<feature type="compositionally biased region" description="Basic and acidic residues" evidence="2">
    <location>
        <begin position="148"/>
        <end position="176"/>
    </location>
</feature>
<feature type="region of interest" description="Disordered" evidence="2">
    <location>
        <begin position="614"/>
        <end position="712"/>
    </location>
</feature>
<feature type="coiled-coil region" evidence="1">
    <location>
        <begin position="14"/>
        <end position="41"/>
    </location>
</feature>
<feature type="compositionally biased region" description="Polar residues" evidence="2">
    <location>
        <begin position="703"/>
        <end position="712"/>
    </location>
</feature>
<name>A0A6P9BXI4_PANGU</name>
<dbReference type="SUPFAM" id="SSF82171">
    <property type="entry name" value="DPP6 N-terminal domain-like"/>
    <property type="match status" value="1"/>
</dbReference>
<dbReference type="Proteomes" id="UP001652622">
    <property type="component" value="Unplaced"/>
</dbReference>
<evidence type="ECO:0000313" key="4">
    <source>
        <dbReference type="Proteomes" id="UP001652622"/>
    </source>
</evidence>
<dbReference type="KEGG" id="pgut:117667317"/>
<evidence type="ECO:0000256" key="2">
    <source>
        <dbReference type="SAM" id="MobiDB-lite"/>
    </source>
</evidence>
<dbReference type="CTD" id="79728"/>
<keyword evidence="4" id="KW-1185">Reference proteome</keyword>
<dbReference type="GeneID" id="117667317"/>
<feature type="compositionally biased region" description="Low complexity" evidence="2">
    <location>
        <begin position="558"/>
        <end position="574"/>
    </location>
</feature>
<feature type="compositionally biased region" description="Basic and acidic residues" evidence="2">
    <location>
        <begin position="316"/>
        <end position="340"/>
    </location>
</feature>
<proteinExistence type="predicted"/>
<accession>A0A6P9BXI4</accession>
<dbReference type="RefSeq" id="XP_034276488.1">
    <property type="nucleotide sequence ID" value="XM_034420597.2"/>
</dbReference>
<dbReference type="GO" id="GO:0003677">
    <property type="term" value="F:DNA binding"/>
    <property type="evidence" value="ECO:0007669"/>
    <property type="project" value="InterPro"/>
</dbReference>
<protein>
    <submittedName>
        <fullName evidence="5">Partner and localizer of BRCA2 isoform X1</fullName>
    </submittedName>
</protein>
<sequence>MEVPGSAVLTPQQKEQLKEKLAILKREYNKTFHRLQRAERAAKVKNYIKKTVTEQNLFGQEEALKNHAGDLSQLSPELQEEGQAGISYPGSTAEATPVLFKSGALEGSLPETSGSRRTHQSGRRVLFNSVEPTLGRNCSLHSTTETTGEQREMLSLARRGETAWEGHQGEHERATDQDSESPDFKMSSSLLDPGQRSPPESSLQASQEGSRYVTPTVSDSDSEQGMWMQTDIPGVTQELPPSLPHTSRGSSLDPLSQENVSDLEDSAAASASCASVQSVEKEEEKKPGWGGKEDPGRLTDSAVTPGAAQGDGTVPDWHRDDMDNGDPPSKKTSGEDEGHSLEVGSPPLGGVSPSEGVLSSCTVVEGLMFPLEYYVRMTRRLSRHQKEMNLEAVIQSQLGKGRKSRRVTHKEQAANPTQPSQELPKSDDRLSSTPSVRGEASGSPPVSLESARSSRGQGRRSLRLRRRTQKRTSFSTDKGRSPPGGFPGPASPAVRMVENSASAVLSLVPPGGEGSRLGWLPPGLPHQEFHLPDEDFGHLKSKKLKVCPEKPLGVWDAGGSSEGPTSSPGEGPQSLLSGMRGVPSALSSRELLLSPGLDGVQSLLQTPDFPLVGATPAPLESSPGALGASPLQAAAAVSPDPGRGMGQPHLPGPAGIDRKARGKAASSSEKPPERDKEPPQTGPAEEEVQGEAPAGTPREGSLKMTSKLKNGSGSCLVDMSAVWWEAADFAELCVVTAEEMSISLWRPLELGQWGMVHTWPFTKLPVLQIVPLSGAHSVVCAVLGRLETAEIRLLLHSSEDGCAKEELLKAGNINAVLGLTDRKLVSSGWSLQGQEVEVFSFSEMGRSHRSWALMSPKETVLAFADVAGLQEALLGMTAMNCIVLWNLGTGQLLKKIRVGWSFPASVCHKAYSDSGLLFLVFSHPHTKDSQQPGNPAFQIVALNPKTARNSEVMLLAPPPGIQGRYLERDVRGSSAAAVLTSGTIAVWDLFLGQCTALLPPNSGGSWSLARWSVTDTCLLAGQEDGSVYLYRYTGGLHPG</sequence>
<dbReference type="Gene3D" id="2.130.10.10">
    <property type="entry name" value="YVTN repeat-like/Quinoprotein amine dehydrogenase"/>
    <property type="match status" value="1"/>
</dbReference>
<dbReference type="AlphaFoldDB" id="A0A6P9BXI4"/>
<evidence type="ECO:0000313" key="5">
    <source>
        <dbReference type="RefSeq" id="XP_034276488.1"/>
    </source>
</evidence>
<dbReference type="Pfam" id="PF16756">
    <property type="entry name" value="PALB2_WD40"/>
    <property type="match status" value="1"/>
</dbReference>
<feature type="compositionally biased region" description="Basic and acidic residues" evidence="2">
    <location>
        <begin position="279"/>
        <end position="297"/>
    </location>
</feature>
<feature type="compositionally biased region" description="Polar residues" evidence="2">
    <location>
        <begin position="198"/>
        <end position="219"/>
    </location>
</feature>
<dbReference type="OMA" id="GHCQKED"/>
<evidence type="ECO:0000256" key="1">
    <source>
        <dbReference type="SAM" id="Coils"/>
    </source>
</evidence>
<organism evidence="4 5">
    <name type="scientific">Pantherophis guttatus</name>
    <name type="common">Corn snake</name>
    <name type="synonym">Elaphe guttata</name>
    <dbReference type="NCBI Taxonomy" id="94885"/>
    <lineage>
        <taxon>Eukaryota</taxon>
        <taxon>Metazoa</taxon>
        <taxon>Chordata</taxon>
        <taxon>Craniata</taxon>
        <taxon>Vertebrata</taxon>
        <taxon>Euteleostomi</taxon>
        <taxon>Lepidosauria</taxon>
        <taxon>Squamata</taxon>
        <taxon>Bifurcata</taxon>
        <taxon>Unidentata</taxon>
        <taxon>Episquamata</taxon>
        <taxon>Toxicofera</taxon>
        <taxon>Serpentes</taxon>
        <taxon>Colubroidea</taxon>
        <taxon>Colubridae</taxon>
        <taxon>Colubrinae</taxon>
        <taxon>Pantherophis</taxon>
    </lineage>
</organism>
<dbReference type="InterPro" id="IPR042417">
    <property type="entry name" value="PALB2"/>
</dbReference>
<keyword evidence="1" id="KW-0175">Coiled coil</keyword>
<dbReference type="PANTHER" id="PTHR14662:SF2">
    <property type="entry name" value="PARTNER AND LOCALIZER OF BRCA2"/>
    <property type="match status" value="1"/>
</dbReference>
<dbReference type="PANTHER" id="PTHR14662">
    <property type="entry name" value="PARTNER AND LOCALIZER OF BRCA2"/>
    <property type="match status" value="1"/>
</dbReference>
<dbReference type="FunCoup" id="A0A6P9BXI4">
    <property type="interactions" value="670"/>
</dbReference>
<feature type="compositionally biased region" description="Low complexity" evidence="2">
    <location>
        <begin position="623"/>
        <end position="636"/>
    </location>
</feature>
<dbReference type="InParanoid" id="A0A6P9BXI4"/>
<dbReference type="InterPro" id="IPR015943">
    <property type="entry name" value="WD40/YVTN_repeat-like_dom_sf"/>
</dbReference>
<feature type="region of interest" description="Disordered" evidence="2">
    <location>
        <begin position="395"/>
        <end position="493"/>
    </location>
</feature>
<dbReference type="OrthoDB" id="9936560at2759"/>
<feature type="region of interest" description="Disordered" evidence="2">
    <location>
        <begin position="105"/>
        <end position="353"/>
    </location>
</feature>
<feature type="domain" description="Partner and localiser of BRCA2 WD40" evidence="3">
    <location>
        <begin position="687"/>
        <end position="1031"/>
    </location>
</feature>
<evidence type="ECO:0000259" key="3">
    <source>
        <dbReference type="Pfam" id="PF16756"/>
    </source>
</evidence>
<reference evidence="5" key="1">
    <citation type="submission" date="2025-08" db="UniProtKB">
        <authorList>
            <consortium name="RefSeq"/>
        </authorList>
    </citation>
    <scope>IDENTIFICATION</scope>
    <source>
        <tissue evidence="5">Blood</tissue>
    </source>
</reference>
<gene>
    <name evidence="5" type="primary">PALB2</name>
</gene>
<feature type="compositionally biased region" description="Basic residues" evidence="2">
    <location>
        <begin position="457"/>
        <end position="470"/>
    </location>
</feature>
<feature type="compositionally biased region" description="Low complexity" evidence="2">
    <location>
        <begin position="266"/>
        <end position="278"/>
    </location>
</feature>